<dbReference type="Pfam" id="PF00392">
    <property type="entry name" value="GntR"/>
    <property type="match status" value="1"/>
</dbReference>
<evidence type="ECO:0000259" key="4">
    <source>
        <dbReference type="PROSITE" id="PS50949"/>
    </source>
</evidence>
<dbReference type="Proteomes" id="UP001234602">
    <property type="component" value="Unassembled WGS sequence"/>
</dbReference>
<evidence type="ECO:0000256" key="3">
    <source>
        <dbReference type="ARBA" id="ARBA00023163"/>
    </source>
</evidence>
<dbReference type="SMART" id="SM00895">
    <property type="entry name" value="FCD"/>
    <property type="match status" value="1"/>
</dbReference>
<dbReference type="EMBL" id="JAUCEY010000007">
    <property type="protein sequence ID" value="MDM5450989.1"/>
    <property type="molecule type" value="Genomic_DNA"/>
</dbReference>
<dbReference type="Gene3D" id="1.20.120.530">
    <property type="entry name" value="GntR ligand-binding domain-like"/>
    <property type="match status" value="1"/>
</dbReference>
<dbReference type="Gene3D" id="1.10.10.10">
    <property type="entry name" value="Winged helix-like DNA-binding domain superfamily/Winged helix DNA-binding domain"/>
    <property type="match status" value="1"/>
</dbReference>
<accession>A0AAW7I946</accession>
<reference evidence="5" key="1">
    <citation type="submission" date="2023-06" db="EMBL/GenBank/DDBJ databases">
        <title>Comparative genomics of Bacillaceae isolates and their secondary metabolite potential.</title>
        <authorList>
            <person name="Song L."/>
            <person name="Nielsen L.J."/>
            <person name="Mohite O."/>
            <person name="Xu X."/>
            <person name="Weber T."/>
            <person name="Kovacs A.T."/>
        </authorList>
    </citation>
    <scope>NUCLEOTIDE SEQUENCE</scope>
    <source>
        <strain evidence="5">D8_B_37</strain>
    </source>
</reference>
<keyword evidence="1" id="KW-0805">Transcription regulation</keyword>
<dbReference type="InterPro" id="IPR036390">
    <property type="entry name" value="WH_DNA-bd_sf"/>
</dbReference>
<evidence type="ECO:0000313" key="5">
    <source>
        <dbReference type="EMBL" id="MDM5450989.1"/>
    </source>
</evidence>
<keyword evidence="3" id="KW-0804">Transcription</keyword>
<dbReference type="RefSeq" id="WP_289319168.1">
    <property type="nucleotide sequence ID" value="NZ_JAUCEY010000007.1"/>
</dbReference>
<proteinExistence type="predicted"/>
<dbReference type="InterPro" id="IPR036388">
    <property type="entry name" value="WH-like_DNA-bd_sf"/>
</dbReference>
<dbReference type="GO" id="GO:0003677">
    <property type="term" value="F:DNA binding"/>
    <property type="evidence" value="ECO:0007669"/>
    <property type="project" value="UniProtKB-KW"/>
</dbReference>
<dbReference type="SMART" id="SM00345">
    <property type="entry name" value="HTH_GNTR"/>
    <property type="match status" value="1"/>
</dbReference>
<name>A0AAW7I946_9BACI</name>
<dbReference type="GO" id="GO:0003700">
    <property type="term" value="F:DNA-binding transcription factor activity"/>
    <property type="evidence" value="ECO:0007669"/>
    <property type="project" value="InterPro"/>
</dbReference>
<gene>
    <name evidence="5" type="ORF">QUF89_01810</name>
</gene>
<dbReference type="PANTHER" id="PTHR43537:SF24">
    <property type="entry name" value="GLUCONATE OPERON TRANSCRIPTIONAL REPRESSOR"/>
    <property type="match status" value="1"/>
</dbReference>
<dbReference type="InterPro" id="IPR000524">
    <property type="entry name" value="Tscrpt_reg_HTH_GntR"/>
</dbReference>
<dbReference type="PROSITE" id="PS50949">
    <property type="entry name" value="HTH_GNTR"/>
    <property type="match status" value="1"/>
</dbReference>
<evidence type="ECO:0000256" key="2">
    <source>
        <dbReference type="ARBA" id="ARBA00023125"/>
    </source>
</evidence>
<dbReference type="AlphaFoldDB" id="A0AAW7I946"/>
<dbReference type="SUPFAM" id="SSF48008">
    <property type="entry name" value="GntR ligand-binding domain-like"/>
    <property type="match status" value="1"/>
</dbReference>
<protein>
    <submittedName>
        <fullName evidence="5">GntR family transcriptional regulator</fullName>
    </submittedName>
</protein>
<sequence>MEELYRSFQKAPVMKSIQVYEQLKNGLYSGHWKFGEKILVNELIEQFNVSRRPIMDALKMLQTEGFIEIIPQSGCKIVDYSKEAVLDQLLLSSALEALGAELAAKNHTDVEINSLYNYQEASKKDLEKLNDKTSYFKYNREFHAYIMLMARSERVKQHCIQLWDLNDFYLLNSMDNVKFNTDELILEHDQIIAAIKERDGIKAKKIMEEHIRAYMERLNEQLP</sequence>
<dbReference type="CDD" id="cd07377">
    <property type="entry name" value="WHTH_GntR"/>
    <property type="match status" value="1"/>
</dbReference>
<feature type="domain" description="HTH gntR-type" evidence="4">
    <location>
        <begin position="13"/>
        <end position="80"/>
    </location>
</feature>
<keyword evidence="2" id="KW-0238">DNA-binding</keyword>
<evidence type="ECO:0000256" key="1">
    <source>
        <dbReference type="ARBA" id="ARBA00023015"/>
    </source>
</evidence>
<dbReference type="SUPFAM" id="SSF46785">
    <property type="entry name" value="Winged helix' DNA-binding domain"/>
    <property type="match status" value="1"/>
</dbReference>
<dbReference type="PANTHER" id="PTHR43537">
    <property type="entry name" value="TRANSCRIPTIONAL REGULATOR, GNTR FAMILY"/>
    <property type="match status" value="1"/>
</dbReference>
<dbReference type="InterPro" id="IPR011711">
    <property type="entry name" value="GntR_C"/>
</dbReference>
<evidence type="ECO:0000313" key="6">
    <source>
        <dbReference type="Proteomes" id="UP001234602"/>
    </source>
</evidence>
<organism evidence="5 6">
    <name type="scientific">Peribacillus simplex</name>
    <dbReference type="NCBI Taxonomy" id="1478"/>
    <lineage>
        <taxon>Bacteria</taxon>
        <taxon>Bacillati</taxon>
        <taxon>Bacillota</taxon>
        <taxon>Bacilli</taxon>
        <taxon>Bacillales</taxon>
        <taxon>Bacillaceae</taxon>
        <taxon>Peribacillus</taxon>
    </lineage>
</organism>
<comment type="caution">
    <text evidence="5">The sequence shown here is derived from an EMBL/GenBank/DDBJ whole genome shotgun (WGS) entry which is preliminary data.</text>
</comment>
<dbReference type="Pfam" id="PF07729">
    <property type="entry name" value="FCD"/>
    <property type="match status" value="1"/>
</dbReference>
<dbReference type="InterPro" id="IPR008920">
    <property type="entry name" value="TF_FadR/GntR_C"/>
</dbReference>